<reference evidence="1" key="1">
    <citation type="submission" date="2017-08" db="EMBL/GenBank/DDBJ databases">
        <authorList>
            <person name="Imhoff J.F."/>
            <person name="Rahn T."/>
            <person name="Kuenzel S."/>
            <person name="Neulinger S.C."/>
        </authorList>
    </citation>
    <scope>NUCLEOTIDE SEQUENCE</scope>
    <source>
        <strain evidence="1">DSM 11080</strain>
    </source>
</reference>
<dbReference type="InterPro" id="IPR019239">
    <property type="entry name" value="VapB_antitoxin"/>
</dbReference>
<reference evidence="1" key="2">
    <citation type="journal article" date="2020" name="Microorganisms">
        <title>Osmotic Adaptation and Compatible Solute Biosynthesis of Phototrophic Bacteria as Revealed from Genome Analyses.</title>
        <authorList>
            <person name="Imhoff J.F."/>
            <person name="Rahn T."/>
            <person name="Kunzel S."/>
            <person name="Keller A."/>
            <person name="Neulinger S.C."/>
        </authorList>
    </citation>
    <scope>NUCLEOTIDE SEQUENCE</scope>
    <source>
        <strain evidence="1">DSM 11080</strain>
    </source>
</reference>
<name>A0AAJ0UA49_9GAMM</name>
<dbReference type="EMBL" id="NRSJ01000079">
    <property type="protein sequence ID" value="MBK1707305.1"/>
    <property type="molecule type" value="Genomic_DNA"/>
</dbReference>
<comment type="caution">
    <text evidence="1">The sequence shown here is derived from an EMBL/GenBank/DDBJ whole genome shotgun (WGS) entry which is preliminary data.</text>
</comment>
<keyword evidence="2" id="KW-1185">Reference proteome</keyword>
<sequence>MRTNIVLDDGLVEEALAVSNIRTKRELVDRALREFVARHKRKDLMDLYGSDGIDAEYDYKAARAGDA</sequence>
<evidence type="ECO:0000313" key="1">
    <source>
        <dbReference type="EMBL" id="MBK1707305.1"/>
    </source>
</evidence>
<gene>
    <name evidence="1" type="ORF">CKO40_22920</name>
</gene>
<organism evidence="1 2">
    <name type="scientific">Halochromatium glycolicum</name>
    <dbReference type="NCBI Taxonomy" id="85075"/>
    <lineage>
        <taxon>Bacteria</taxon>
        <taxon>Pseudomonadati</taxon>
        <taxon>Pseudomonadota</taxon>
        <taxon>Gammaproteobacteria</taxon>
        <taxon>Chromatiales</taxon>
        <taxon>Chromatiaceae</taxon>
        <taxon>Halochromatium</taxon>
    </lineage>
</organism>
<protein>
    <submittedName>
        <fullName evidence="1">DUF2191 domain-containing protein</fullName>
    </submittedName>
</protein>
<proteinExistence type="predicted"/>
<accession>A0AAJ0UA49</accession>
<dbReference type="AlphaFoldDB" id="A0AAJ0UA49"/>
<dbReference type="RefSeq" id="WP_200348791.1">
    <property type="nucleotide sequence ID" value="NZ_NRSJ01000079.1"/>
</dbReference>
<dbReference type="Pfam" id="PF09957">
    <property type="entry name" value="VapB_antitoxin"/>
    <property type="match status" value="1"/>
</dbReference>
<evidence type="ECO:0000313" key="2">
    <source>
        <dbReference type="Proteomes" id="UP001296776"/>
    </source>
</evidence>
<dbReference type="Proteomes" id="UP001296776">
    <property type="component" value="Unassembled WGS sequence"/>
</dbReference>